<dbReference type="Pfam" id="PF02518">
    <property type="entry name" value="HATPase_c"/>
    <property type="match status" value="1"/>
</dbReference>
<dbReference type="FunFam" id="3.30.565.10:FF:000010">
    <property type="entry name" value="Sensor histidine kinase RcsC"/>
    <property type="match status" value="1"/>
</dbReference>
<reference evidence="11 12" key="1">
    <citation type="journal article" date="2011" name="J. Bacteriol.">
        <title>Genome sequence of the mercury-methylating and pleomorphic Desulfovibrio africanus Strain Walvis Bay.</title>
        <authorList>
            <person name="Brown S.D."/>
            <person name="Wall J.D."/>
            <person name="Kucken A.M."/>
            <person name="Gilmour C.C."/>
            <person name="Podar M."/>
            <person name="Brandt C.C."/>
            <person name="Teshima H."/>
            <person name="Detter J.C."/>
            <person name="Han C.S."/>
            <person name="Land M.L."/>
            <person name="Lucas S."/>
            <person name="Han J."/>
            <person name="Pennacchio L."/>
            <person name="Nolan M."/>
            <person name="Pitluck S."/>
            <person name="Woyke T."/>
            <person name="Goodwin L."/>
            <person name="Palumbo A.V."/>
            <person name="Elias D.A."/>
        </authorList>
    </citation>
    <scope>NUCLEOTIDE SEQUENCE [LARGE SCALE GENOMIC DNA]</scope>
    <source>
        <strain evidence="11 12">Walvis Bay</strain>
    </source>
</reference>
<dbReference type="InterPro" id="IPR011006">
    <property type="entry name" value="CheY-like_superfamily"/>
</dbReference>
<protein>
    <recommendedName>
        <fullName evidence="2">histidine kinase</fullName>
        <ecNumber evidence="2">2.7.13.3</ecNumber>
    </recommendedName>
</protein>
<dbReference type="InterPro" id="IPR003661">
    <property type="entry name" value="HisK_dim/P_dom"/>
</dbReference>
<keyword evidence="5 11" id="KW-0418">Kinase</keyword>
<dbReference type="PANTHER" id="PTHR45339">
    <property type="entry name" value="HYBRID SIGNAL TRANSDUCTION HISTIDINE KINASE J"/>
    <property type="match status" value="1"/>
</dbReference>
<dbReference type="EMBL" id="CP003221">
    <property type="protein sequence ID" value="EGJ50038.1"/>
    <property type="molecule type" value="Genomic_DNA"/>
</dbReference>
<evidence type="ECO:0000256" key="7">
    <source>
        <dbReference type="PROSITE-ProRule" id="PRU00169"/>
    </source>
</evidence>
<dbReference type="InterPro" id="IPR003594">
    <property type="entry name" value="HATPase_dom"/>
</dbReference>
<dbReference type="SMART" id="SM00448">
    <property type="entry name" value="REC"/>
    <property type="match status" value="1"/>
</dbReference>
<dbReference type="STRING" id="690850.Desaf_1702"/>
<dbReference type="KEGG" id="daf:Desaf_1702"/>
<dbReference type="PRINTS" id="PR00344">
    <property type="entry name" value="BCTRLSENSOR"/>
</dbReference>
<dbReference type="Gene3D" id="1.10.287.130">
    <property type="match status" value="1"/>
</dbReference>
<dbReference type="PANTHER" id="PTHR45339:SF1">
    <property type="entry name" value="HYBRID SIGNAL TRANSDUCTION HISTIDINE KINASE J"/>
    <property type="match status" value="1"/>
</dbReference>
<dbReference type="SUPFAM" id="SSF47384">
    <property type="entry name" value="Homodimeric domain of signal transducing histidine kinase"/>
    <property type="match status" value="1"/>
</dbReference>
<dbReference type="GO" id="GO:0000155">
    <property type="term" value="F:phosphorelay sensor kinase activity"/>
    <property type="evidence" value="ECO:0007669"/>
    <property type="project" value="InterPro"/>
</dbReference>
<dbReference type="Pfam" id="PF00072">
    <property type="entry name" value="Response_reg"/>
    <property type="match status" value="1"/>
</dbReference>
<feature type="domain" description="Response regulatory" evidence="10">
    <location>
        <begin position="441"/>
        <end position="560"/>
    </location>
</feature>
<keyword evidence="3 7" id="KW-0597">Phosphoprotein</keyword>
<evidence type="ECO:0000256" key="3">
    <source>
        <dbReference type="ARBA" id="ARBA00022553"/>
    </source>
</evidence>
<evidence type="ECO:0000256" key="8">
    <source>
        <dbReference type="SAM" id="Coils"/>
    </source>
</evidence>
<evidence type="ECO:0000313" key="11">
    <source>
        <dbReference type="EMBL" id="EGJ50038.1"/>
    </source>
</evidence>
<evidence type="ECO:0000256" key="2">
    <source>
        <dbReference type="ARBA" id="ARBA00012438"/>
    </source>
</evidence>
<dbReference type="Pfam" id="PF00512">
    <property type="entry name" value="HisKA"/>
    <property type="match status" value="1"/>
</dbReference>
<dbReference type="Gene3D" id="3.30.450.40">
    <property type="match status" value="1"/>
</dbReference>
<dbReference type="InterPro" id="IPR005467">
    <property type="entry name" value="His_kinase_dom"/>
</dbReference>
<dbReference type="Gene3D" id="3.30.565.10">
    <property type="entry name" value="Histidine kinase-like ATPase, C-terminal domain"/>
    <property type="match status" value="1"/>
</dbReference>
<dbReference type="CDD" id="cd17546">
    <property type="entry name" value="REC_hyHK_CKI1_RcsC-like"/>
    <property type="match status" value="1"/>
</dbReference>
<dbReference type="PROSITE" id="PS50109">
    <property type="entry name" value="HIS_KIN"/>
    <property type="match status" value="1"/>
</dbReference>
<dbReference type="CDD" id="cd16922">
    <property type="entry name" value="HATPase_EvgS-ArcB-TorS-like"/>
    <property type="match status" value="1"/>
</dbReference>
<sequence>MKTYDISYHKALERLVKASRDLSRAREIRDIAAVVRSAARDLMGADGATFILREGDLSYYADESAIRPLFKGMRFPMEKCIGGWVMLHRQPAAIEDISADERIPPGVYEPTFVKSLLVVPVHREEPTAAIGAYWARRHRPSRRELSVLQALADATSVAMENVRLYAELQERIAELESQKALAVAATRAKSEFLANMSHEIRTPLNAILGMAELAERRCPQHVKEHFKLIRQSGRALLDIINDILDLSRIEAGRFAPQRKPFQPREALDSVLGPMSMIAEEKGLALNLAVSPTVPVWLVGDEGRLRQVLTNLLGNALKFTERGRIELHVAREPSDLQHPEAVRLHFSVRDTGIGIPAERQQAIFQSFSQAEASAHAKYGGTGLGLTISKELVERMGGRIWVDSEPGLGSTFHFTAEFDRMERQLERPMATNGRTATSTKPLNILLAEDNPINQFVLTEMLKVRGHAVTVAATGREALDRLAERPFEVVLMDAQMPEMDGVEATRRIREGQVPGAPANIPIIALTAYALSGDRERFLNAGMDDYIPKPVDMDDLDAKLNAIPRR</sequence>
<dbReference type="Pfam" id="PF13185">
    <property type="entry name" value="GAF_2"/>
    <property type="match status" value="1"/>
</dbReference>
<evidence type="ECO:0000256" key="6">
    <source>
        <dbReference type="ARBA" id="ARBA00023012"/>
    </source>
</evidence>
<dbReference type="PROSITE" id="PS50110">
    <property type="entry name" value="RESPONSE_REGULATORY"/>
    <property type="match status" value="1"/>
</dbReference>
<dbReference type="EC" id="2.7.13.3" evidence="2"/>
<feature type="modified residue" description="4-aspartylphosphate" evidence="7">
    <location>
        <position position="490"/>
    </location>
</feature>
<comment type="catalytic activity">
    <reaction evidence="1">
        <text>ATP + protein L-histidine = ADP + protein N-phospho-L-histidine.</text>
        <dbReference type="EC" id="2.7.13.3"/>
    </reaction>
</comment>
<dbReference type="CDD" id="cd00082">
    <property type="entry name" value="HisKA"/>
    <property type="match status" value="1"/>
</dbReference>
<accession>F3Z1K7</accession>
<evidence type="ECO:0000256" key="4">
    <source>
        <dbReference type="ARBA" id="ARBA00022679"/>
    </source>
</evidence>
<keyword evidence="4" id="KW-0808">Transferase</keyword>
<dbReference type="RefSeq" id="WP_014259801.1">
    <property type="nucleotide sequence ID" value="NC_016629.1"/>
</dbReference>
<evidence type="ECO:0000256" key="1">
    <source>
        <dbReference type="ARBA" id="ARBA00000085"/>
    </source>
</evidence>
<dbReference type="InterPro" id="IPR001789">
    <property type="entry name" value="Sig_transdc_resp-reg_receiver"/>
</dbReference>
<dbReference type="InterPro" id="IPR036097">
    <property type="entry name" value="HisK_dim/P_sf"/>
</dbReference>
<dbReference type="HOGENOM" id="CLU_000445_114_15_7"/>
<dbReference type="InterPro" id="IPR036890">
    <property type="entry name" value="HATPase_C_sf"/>
</dbReference>
<name>F3Z1K7_DESAF</name>
<dbReference type="AlphaFoldDB" id="F3Z1K7"/>
<evidence type="ECO:0000259" key="9">
    <source>
        <dbReference type="PROSITE" id="PS50109"/>
    </source>
</evidence>
<dbReference type="InterPro" id="IPR004358">
    <property type="entry name" value="Sig_transdc_His_kin-like_C"/>
</dbReference>
<dbReference type="SMART" id="SM00388">
    <property type="entry name" value="HisKA"/>
    <property type="match status" value="1"/>
</dbReference>
<dbReference type="Proteomes" id="UP000007844">
    <property type="component" value="Chromosome"/>
</dbReference>
<organism evidence="11 12">
    <name type="scientific">Desulfocurvibacter africanus subsp. africanus str. Walvis Bay</name>
    <dbReference type="NCBI Taxonomy" id="690850"/>
    <lineage>
        <taxon>Bacteria</taxon>
        <taxon>Pseudomonadati</taxon>
        <taxon>Thermodesulfobacteriota</taxon>
        <taxon>Desulfovibrionia</taxon>
        <taxon>Desulfovibrionales</taxon>
        <taxon>Desulfovibrionaceae</taxon>
        <taxon>Desulfocurvibacter</taxon>
    </lineage>
</organism>
<dbReference type="Gene3D" id="3.40.50.2300">
    <property type="match status" value="1"/>
</dbReference>
<feature type="coiled-coil region" evidence="8">
    <location>
        <begin position="158"/>
        <end position="185"/>
    </location>
</feature>
<dbReference type="SUPFAM" id="SSF55874">
    <property type="entry name" value="ATPase domain of HSP90 chaperone/DNA topoisomerase II/histidine kinase"/>
    <property type="match status" value="1"/>
</dbReference>
<dbReference type="SUPFAM" id="SSF55781">
    <property type="entry name" value="GAF domain-like"/>
    <property type="match status" value="1"/>
</dbReference>
<feature type="domain" description="Histidine kinase" evidence="9">
    <location>
        <begin position="195"/>
        <end position="418"/>
    </location>
</feature>
<gene>
    <name evidence="11" type="ORF">Desaf_1702</name>
</gene>
<dbReference type="InterPro" id="IPR003018">
    <property type="entry name" value="GAF"/>
</dbReference>
<dbReference type="SUPFAM" id="SSF52172">
    <property type="entry name" value="CheY-like"/>
    <property type="match status" value="1"/>
</dbReference>
<keyword evidence="12" id="KW-1185">Reference proteome</keyword>
<keyword evidence="8" id="KW-0175">Coiled coil</keyword>
<proteinExistence type="predicted"/>
<dbReference type="SMART" id="SM00387">
    <property type="entry name" value="HATPase_c"/>
    <property type="match status" value="1"/>
</dbReference>
<dbReference type="SMART" id="SM00065">
    <property type="entry name" value="GAF"/>
    <property type="match status" value="1"/>
</dbReference>
<evidence type="ECO:0000259" key="10">
    <source>
        <dbReference type="PROSITE" id="PS50110"/>
    </source>
</evidence>
<evidence type="ECO:0000313" key="12">
    <source>
        <dbReference type="Proteomes" id="UP000007844"/>
    </source>
</evidence>
<keyword evidence="6" id="KW-0902">Two-component regulatory system</keyword>
<dbReference type="InterPro" id="IPR029016">
    <property type="entry name" value="GAF-like_dom_sf"/>
</dbReference>
<evidence type="ECO:0000256" key="5">
    <source>
        <dbReference type="ARBA" id="ARBA00022777"/>
    </source>
</evidence>
<dbReference type="eggNOG" id="COG2205">
    <property type="taxonomic scope" value="Bacteria"/>
</dbReference>